<name>A0A2S0PFH1_9NEIS</name>
<dbReference type="InterPro" id="IPR036188">
    <property type="entry name" value="FAD/NAD-bd_sf"/>
</dbReference>
<dbReference type="PROSITE" id="PS50206">
    <property type="entry name" value="RHODANESE_3"/>
    <property type="match status" value="1"/>
</dbReference>
<dbReference type="Gene3D" id="3.50.50.60">
    <property type="entry name" value="FAD/NAD(P)-binding domain"/>
    <property type="match status" value="1"/>
</dbReference>
<evidence type="ECO:0000259" key="2">
    <source>
        <dbReference type="PROSITE" id="PS50206"/>
    </source>
</evidence>
<dbReference type="Proteomes" id="UP000244173">
    <property type="component" value="Chromosome"/>
</dbReference>
<feature type="domain" description="Rhodanese" evidence="2">
    <location>
        <begin position="35"/>
        <end position="77"/>
    </location>
</feature>
<dbReference type="PANTHER" id="PTHR13847">
    <property type="entry name" value="SARCOSINE DEHYDROGENASE-RELATED"/>
    <property type="match status" value="1"/>
</dbReference>
<accession>A0A2S0PFH1</accession>
<evidence type="ECO:0000256" key="1">
    <source>
        <dbReference type="ARBA" id="ARBA00023002"/>
    </source>
</evidence>
<dbReference type="OrthoDB" id="9342835at2"/>
<dbReference type="EMBL" id="CP028519">
    <property type="protein sequence ID" value="AVY96134.1"/>
    <property type="molecule type" value="Genomic_DNA"/>
</dbReference>
<dbReference type="PANTHER" id="PTHR13847:SF281">
    <property type="entry name" value="FAD DEPENDENT OXIDOREDUCTASE DOMAIN-CONTAINING PROTEIN"/>
    <property type="match status" value="1"/>
</dbReference>
<dbReference type="KEGG" id="maer:DAI18_15570"/>
<evidence type="ECO:0000313" key="4">
    <source>
        <dbReference type="Proteomes" id="UP000244173"/>
    </source>
</evidence>
<dbReference type="SUPFAM" id="SSF51905">
    <property type="entry name" value="FAD/NAD(P)-binding domain"/>
    <property type="match status" value="1"/>
</dbReference>
<dbReference type="InterPro" id="IPR006076">
    <property type="entry name" value="FAD-dep_OxRdtase"/>
</dbReference>
<proteinExistence type="predicted"/>
<dbReference type="GO" id="GO:0016491">
    <property type="term" value="F:oxidoreductase activity"/>
    <property type="evidence" value="ECO:0007669"/>
    <property type="project" value="UniProtKB-KW"/>
</dbReference>
<dbReference type="AlphaFoldDB" id="A0A2S0PFH1"/>
<keyword evidence="1" id="KW-0560">Oxidoreductase</keyword>
<keyword evidence="4" id="KW-1185">Reference proteome</keyword>
<evidence type="ECO:0000313" key="3">
    <source>
        <dbReference type="EMBL" id="AVY96134.1"/>
    </source>
</evidence>
<organism evidence="3 4">
    <name type="scientific">Microvirgula aerodenitrificans</name>
    <dbReference type="NCBI Taxonomy" id="57480"/>
    <lineage>
        <taxon>Bacteria</taxon>
        <taxon>Pseudomonadati</taxon>
        <taxon>Pseudomonadota</taxon>
        <taxon>Betaproteobacteria</taxon>
        <taxon>Neisseriales</taxon>
        <taxon>Aquaspirillaceae</taxon>
        <taxon>Microvirgula</taxon>
    </lineage>
</organism>
<dbReference type="Pfam" id="PF01266">
    <property type="entry name" value="DAO"/>
    <property type="match status" value="1"/>
</dbReference>
<dbReference type="STRING" id="1122240.GCA_000620105_02128"/>
<dbReference type="Gene3D" id="3.30.9.10">
    <property type="entry name" value="D-Amino Acid Oxidase, subunit A, domain 2"/>
    <property type="match status" value="1"/>
</dbReference>
<reference evidence="3 4" key="1">
    <citation type="submission" date="2018-04" db="EMBL/GenBank/DDBJ databases">
        <title>Denitrifier Microvirgula.</title>
        <authorList>
            <person name="Anderson E."/>
            <person name="Jang J."/>
            <person name="Ishii S."/>
        </authorList>
    </citation>
    <scope>NUCLEOTIDE SEQUENCE [LARGE SCALE GENOMIC DNA]</scope>
    <source>
        <strain evidence="3 4">BE2.4</strain>
    </source>
</reference>
<sequence>MFACAHQDHVGSFYAASCGDIPVWPALTAETRADVCVIGGGLAGLSTALELARRGYEVVLLEGSRAGWAASGRNGGQIINGYACGLDLFESAVGQADSERLWQWSLEAMDIVRERCEQHAIDCDLHFGYVHAANKPRHLDALATWVRDMDTRYGYRALEWLDRPALRRRVDTGRYVGGVFDPHSGHLHPLKYTLGLARAAVAAGVRLYENSAATRVDSSGERIVIHTAAGQVSAERAVFACNALVGGLEPSLKRKIMPVGTYVIATAPLGEARARSLLPGNDAVCDSNFVLDYYRLSADQRLLFGGKVSYSGHPPRDLAGSMRADMLKVFPGLADVGIDYAWGGFCDITLNRAPHFGRLHGGRAFFMQGFSGHGVALTGLAGRVVAEAIDGDDQRLKVFERLPHRDFPGGSLLRAPALVAAMSYFRLRDLMP</sequence>
<gene>
    <name evidence="3" type="ORF">DAI18_15570</name>
</gene>
<dbReference type="InterPro" id="IPR001763">
    <property type="entry name" value="Rhodanese-like_dom"/>
</dbReference>
<protein>
    <submittedName>
        <fullName evidence="3">FAD-dependent oxidoreductase</fullName>
    </submittedName>
</protein>
<dbReference type="GO" id="GO:0005737">
    <property type="term" value="C:cytoplasm"/>
    <property type="evidence" value="ECO:0007669"/>
    <property type="project" value="TreeGrafter"/>
</dbReference>